<sequence>MVEINPACLRLVDPTENLRGLGIVMTIVFSLMLLLIATNFILFYDTATRGYGGEYLAFVAGGSLLGVFGLWHSSSGAGWWRPQGRARRLFRCGWPSLSRARVASRAASRPPGSFRRAKPPLAPGSSSGATWTKSPLLFLLWS</sequence>
<evidence type="ECO:0000256" key="1">
    <source>
        <dbReference type="SAM" id="MobiDB-lite"/>
    </source>
</evidence>
<evidence type="ECO:0000313" key="3">
    <source>
        <dbReference type="EMBL" id="QQB33281.1"/>
    </source>
</evidence>
<dbReference type="AlphaFoldDB" id="A0A7T4B0C4"/>
<keyword evidence="2" id="KW-1133">Transmembrane helix</keyword>
<proteinExistence type="predicted"/>
<gene>
    <name evidence="3" type="ORF">I6I07_21905</name>
</gene>
<accession>A0A7T4B0C4</accession>
<feature type="transmembrane region" description="Helical" evidence="2">
    <location>
        <begin position="21"/>
        <end position="43"/>
    </location>
</feature>
<evidence type="ECO:0000256" key="2">
    <source>
        <dbReference type="SAM" id="Phobius"/>
    </source>
</evidence>
<keyword evidence="2" id="KW-0812">Transmembrane</keyword>
<dbReference type="EMBL" id="CP065997">
    <property type="protein sequence ID" value="QQB33281.1"/>
    <property type="molecule type" value="Genomic_DNA"/>
</dbReference>
<feature type="region of interest" description="Disordered" evidence="1">
    <location>
        <begin position="103"/>
        <end position="129"/>
    </location>
</feature>
<reference evidence="3 4" key="1">
    <citation type="submission" date="2020-12" db="EMBL/GenBank/DDBJ databases">
        <title>FDA dAtabase for Regulatory Grade micrObial Sequences (FDA-ARGOS): Supporting development and validation of Infectious Disease Dx tests.</title>
        <authorList>
            <person name="Sproer C."/>
            <person name="Gronow S."/>
            <person name="Severitt S."/>
            <person name="Schroder I."/>
            <person name="Tallon L."/>
            <person name="Sadzewicz L."/>
            <person name="Zhao X."/>
            <person name="Boylan J."/>
            <person name="Ott S."/>
            <person name="Bowen H."/>
            <person name="Vavikolanu K."/>
            <person name="Mehta A."/>
            <person name="Aluvathingal J."/>
            <person name="Nadendla S."/>
            <person name="Lowell S."/>
            <person name="Myers T."/>
            <person name="Yan Y."/>
            <person name="Sichtig H."/>
        </authorList>
    </citation>
    <scope>NUCLEOTIDE SEQUENCE [LARGE SCALE GENOMIC DNA]</scope>
    <source>
        <strain evidence="3 4">FDAARGOS_1050</strain>
    </source>
</reference>
<feature type="transmembrane region" description="Helical" evidence="2">
    <location>
        <begin position="55"/>
        <end position="80"/>
    </location>
</feature>
<evidence type="ECO:0000313" key="4">
    <source>
        <dbReference type="Proteomes" id="UP000595231"/>
    </source>
</evidence>
<protein>
    <submittedName>
        <fullName evidence="3">Uncharacterized protein</fullName>
    </submittedName>
</protein>
<dbReference type="RefSeq" id="WP_198483691.1">
    <property type="nucleotide sequence ID" value="NZ_CP065997.1"/>
</dbReference>
<organism evidence="3 4">
    <name type="scientific">Achromobacter deleyi</name>
    <dbReference type="NCBI Taxonomy" id="1353891"/>
    <lineage>
        <taxon>Bacteria</taxon>
        <taxon>Pseudomonadati</taxon>
        <taxon>Pseudomonadota</taxon>
        <taxon>Betaproteobacteria</taxon>
        <taxon>Burkholderiales</taxon>
        <taxon>Alcaligenaceae</taxon>
        <taxon>Achromobacter</taxon>
    </lineage>
</organism>
<name>A0A7T4B0C4_9BURK</name>
<dbReference type="Proteomes" id="UP000595231">
    <property type="component" value="Chromosome"/>
</dbReference>
<keyword evidence="2" id="KW-0472">Membrane</keyword>
<feature type="compositionally biased region" description="Low complexity" evidence="1">
    <location>
        <begin position="103"/>
        <end position="114"/>
    </location>
</feature>